<evidence type="ECO:0000313" key="1">
    <source>
        <dbReference type="EMBL" id="OAG22116.1"/>
    </source>
</evidence>
<sequence>MLASDEASTTWTSAKWFPAPMVPNAASHCSPAEWLCSHSSSSHASRYAWIRHTPSSPRSFSATFLPFVWAVVVSRDTESESAGALEARARASTGHYGFTPAVISR</sequence>
<dbReference type="GeneID" id="29118759"/>
<dbReference type="KEGG" id="aalt:CC77DRAFT_784096"/>
<gene>
    <name evidence="1" type="ORF">CC77DRAFT_784096</name>
</gene>
<dbReference type="Proteomes" id="UP000077248">
    <property type="component" value="Unassembled WGS sequence"/>
</dbReference>
<dbReference type="EMBL" id="KV441475">
    <property type="protein sequence ID" value="OAG22116.1"/>
    <property type="molecule type" value="Genomic_DNA"/>
</dbReference>
<evidence type="ECO:0000313" key="2">
    <source>
        <dbReference type="Proteomes" id="UP000077248"/>
    </source>
</evidence>
<dbReference type="AlphaFoldDB" id="A0A177DRH6"/>
<dbReference type="VEuPathDB" id="FungiDB:CC77DRAFT_784096"/>
<accession>A0A177DRH6</accession>
<proteinExistence type="predicted"/>
<organism evidence="1 2">
    <name type="scientific">Alternaria alternata</name>
    <name type="common">Alternaria rot fungus</name>
    <name type="synonym">Torula alternata</name>
    <dbReference type="NCBI Taxonomy" id="5599"/>
    <lineage>
        <taxon>Eukaryota</taxon>
        <taxon>Fungi</taxon>
        <taxon>Dikarya</taxon>
        <taxon>Ascomycota</taxon>
        <taxon>Pezizomycotina</taxon>
        <taxon>Dothideomycetes</taxon>
        <taxon>Pleosporomycetidae</taxon>
        <taxon>Pleosporales</taxon>
        <taxon>Pleosporineae</taxon>
        <taxon>Pleosporaceae</taxon>
        <taxon>Alternaria</taxon>
        <taxon>Alternaria sect. Alternaria</taxon>
        <taxon>Alternaria alternata complex</taxon>
    </lineage>
</organism>
<name>A0A177DRH6_ALTAL</name>
<dbReference type="RefSeq" id="XP_018387537.1">
    <property type="nucleotide sequence ID" value="XM_018533165.1"/>
</dbReference>
<protein>
    <submittedName>
        <fullName evidence="1">Uncharacterized protein</fullName>
    </submittedName>
</protein>
<reference evidence="1 2" key="1">
    <citation type="submission" date="2016-05" db="EMBL/GenBank/DDBJ databases">
        <title>Comparative analysis of secretome profiles of manganese(II)-oxidizing ascomycete fungi.</title>
        <authorList>
            <consortium name="DOE Joint Genome Institute"/>
            <person name="Zeiner C.A."/>
            <person name="Purvine S.O."/>
            <person name="Zink E.M."/>
            <person name="Wu S."/>
            <person name="Pasa-Tolic L."/>
            <person name="Chaput D.L."/>
            <person name="Haridas S."/>
            <person name="Grigoriev I.V."/>
            <person name="Santelli C.M."/>
            <person name="Hansel C.M."/>
        </authorList>
    </citation>
    <scope>NUCLEOTIDE SEQUENCE [LARGE SCALE GENOMIC DNA]</scope>
    <source>
        <strain evidence="1 2">SRC1lrK2f</strain>
    </source>
</reference>
<keyword evidence="2" id="KW-1185">Reference proteome</keyword>